<reference evidence="3" key="1">
    <citation type="journal article" date="2019" name="Curr. Biol.">
        <title>Genome Sequence of Striga asiatica Provides Insight into the Evolution of Plant Parasitism.</title>
        <authorList>
            <person name="Yoshida S."/>
            <person name="Kim S."/>
            <person name="Wafula E.K."/>
            <person name="Tanskanen J."/>
            <person name="Kim Y.M."/>
            <person name="Honaas L."/>
            <person name="Yang Z."/>
            <person name="Spallek T."/>
            <person name="Conn C.E."/>
            <person name="Ichihashi Y."/>
            <person name="Cheong K."/>
            <person name="Cui S."/>
            <person name="Der J.P."/>
            <person name="Gundlach H."/>
            <person name="Jiao Y."/>
            <person name="Hori C."/>
            <person name="Ishida J.K."/>
            <person name="Kasahara H."/>
            <person name="Kiba T."/>
            <person name="Kim M.S."/>
            <person name="Koo N."/>
            <person name="Laohavisit A."/>
            <person name="Lee Y.H."/>
            <person name="Lumba S."/>
            <person name="McCourt P."/>
            <person name="Mortimer J.C."/>
            <person name="Mutuku J.M."/>
            <person name="Nomura T."/>
            <person name="Sasaki-Sekimoto Y."/>
            <person name="Seto Y."/>
            <person name="Wang Y."/>
            <person name="Wakatake T."/>
            <person name="Sakakibara H."/>
            <person name="Demura T."/>
            <person name="Yamaguchi S."/>
            <person name="Yoneyama K."/>
            <person name="Manabe R.I."/>
            <person name="Nelson D.C."/>
            <person name="Schulman A.H."/>
            <person name="Timko M.P."/>
            <person name="dePamphilis C.W."/>
            <person name="Choi D."/>
            <person name="Shirasu K."/>
        </authorList>
    </citation>
    <scope>NUCLEOTIDE SEQUENCE [LARGE SCALE GENOMIC DNA]</scope>
    <source>
        <strain evidence="3">cv. UVA1</strain>
    </source>
</reference>
<evidence type="ECO:0000313" key="2">
    <source>
        <dbReference type="EMBL" id="GER34782.1"/>
    </source>
</evidence>
<sequence length="153" mass="17302">MDISRPILPVQKVCISPPTKDRHLAASVTPALRPSPPLTPSSRRLHRSPPRSRPEKQIVQMTISYGVRLGRIMVFNDPPAIREYAIVQYENGVFLQYLIPSGPALCPTMNNEGTDVDLEKQRLMRDAMWTTIVKSRRTYATIVMSQSTETSIR</sequence>
<protein>
    <submittedName>
        <fullName evidence="2">Protein kinase superfamily protein</fullName>
    </submittedName>
</protein>
<keyword evidence="2" id="KW-0418">Kinase</keyword>
<accession>A0A5A7PQN8</accession>
<keyword evidence="3" id="KW-1185">Reference proteome</keyword>
<evidence type="ECO:0000256" key="1">
    <source>
        <dbReference type="SAM" id="MobiDB-lite"/>
    </source>
</evidence>
<name>A0A5A7PQN8_STRAF</name>
<comment type="caution">
    <text evidence="2">The sequence shown here is derived from an EMBL/GenBank/DDBJ whole genome shotgun (WGS) entry which is preliminary data.</text>
</comment>
<dbReference type="Proteomes" id="UP000325081">
    <property type="component" value="Unassembled WGS sequence"/>
</dbReference>
<organism evidence="2 3">
    <name type="scientific">Striga asiatica</name>
    <name type="common">Asiatic witchweed</name>
    <name type="synonym">Buchnera asiatica</name>
    <dbReference type="NCBI Taxonomy" id="4170"/>
    <lineage>
        <taxon>Eukaryota</taxon>
        <taxon>Viridiplantae</taxon>
        <taxon>Streptophyta</taxon>
        <taxon>Embryophyta</taxon>
        <taxon>Tracheophyta</taxon>
        <taxon>Spermatophyta</taxon>
        <taxon>Magnoliopsida</taxon>
        <taxon>eudicotyledons</taxon>
        <taxon>Gunneridae</taxon>
        <taxon>Pentapetalae</taxon>
        <taxon>asterids</taxon>
        <taxon>lamiids</taxon>
        <taxon>Lamiales</taxon>
        <taxon>Orobanchaceae</taxon>
        <taxon>Buchnereae</taxon>
        <taxon>Striga</taxon>
    </lineage>
</organism>
<dbReference type="AlphaFoldDB" id="A0A5A7PQN8"/>
<evidence type="ECO:0000313" key="3">
    <source>
        <dbReference type="Proteomes" id="UP000325081"/>
    </source>
</evidence>
<feature type="region of interest" description="Disordered" evidence="1">
    <location>
        <begin position="24"/>
        <end position="56"/>
    </location>
</feature>
<keyword evidence="2" id="KW-0808">Transferase</keyword>
<gene>
    <name evidence="2" type="ORF">STAS_11030</name>
</gene>
<dbReference type="GO" id="GO:0016301">
    <property type="term" value="F:kinase activity"/>
    <property type="evidence" value="ECO:0007669"/>
    <property type="project" value="UniProtKB-KW"/>
</dbReference>
<dbReference type="EMBL" id="BKCP01004949">
    <property type="protein sequence ID" value="GER34782.1"/>
    <property type="molecule type" value="Genomic_DNA"/>
</dbReference>
<proteinExistence type="predicted"/>